<proteinExistence type="predicted"/>
<feature type="compositionally biased region" description="Basic and acidic residues" evidence="1">
    <location>
        <begin position="32"/>
        <end position="46"/>
    </location>
</feature>
<gene>
    <name evidence="2" type="ORF">CB5_LOCUS13109</name>
</gene>
<accession>A0A6V7PH09</accession>
<name>A0A6V7PH09_ANACO</name>
<evidence type="ECO:0000256" key="1">
    <source>
        <dbReference type="SAM" id="MobiDB-lite"/>
    </source>
</evidence>
<reference evidence="2" key="1">
    <citation type="submission" date="2020-07" db="EMBL/GenBank/DDBJ databases">
        <authorList>
            <person name="Lin J."/>
        </authorList>
    </citation>
    <scope>NUCLEOTIDE SEQUENCE</scope>
</reference>
<dbReference type="AlphaFoldDB" id="A0A6V7PH09"/>
<organism evidence="2">
    <name type="scientific">Ananas comosus var. bracteatus</name>
    <name type="common">red pineapple</name>
    <dbReference type="NCBI Taxonomy" id="296719"/>
    <lineage>
        <taxon>Eukaryota</taxon>
        <taxon>Viridiplantae</taxon>
        <taxon>Streptophyta</taxon>
        <taxon>Embryophyta</taxon>
        <taxon>Tracheophyta</taxon>
        <taxon>Spermatophyta</taxon>
        <taxon>Magnoliopsida</taxon>
        <taxon>Liliopsida</taxon>
        <taxon>Poales</taxon>
        <taxon>Bromeliaceae</taxon>
        <taxon>Bromelioideae</taxon>
        <taxon>Ananas</taxon>
    </lineage>
</organism>
<feature type="region of interest" description="Disordered" evidence="1">
    <location>
        <begin position="25"/>
        <end position="82"/>
    </location>
</feature>
<evidence type="ECO:0000313" key="2">
    <source>
        <dbReference type="EMBL" id="CAD1829898.1"/>
    </source>
</evidence>
<sequence length="354" mass="38823">MRRVPVQRGPRVVVGCGERVLRGAAVLDRDDEDPRPRGSPKHDPARHGPCLPGRRVVPGRKLGSSGLARHGPKLKPGWDGPTTGPFQLEKCGSCPHYTPIGEVKWGREKIISKSADIRLSQGKSSGYSEVSQRFVQRGGVLCRLQTDGFLLGGYDSGIVGIIPSERHKLRLGTSPLRANCSQVGFLYRYASPCTASIVGQGGSSGGGFAVDVAPRSHLSVRSPPLCRKEAGRAWIFAVIDVALVLVVVKIFQRRPLAFRPVLDVGESNFDEICLIELDRDTLHTRLGSSHECHSRDGRCAFALVSLMPVGLALHGLSRLDWVRFDISYSWYSYRFVYRENFFVYGGFVGVPGNM</sequence>
<protein>
    <submittedName>
        <fullName evidence="2">Uncharacterized protein</fullName>
    </submittedName>
</protein>
<dbReference type="EMBL" id="LR862130">
    <property type="protein sequence ID" value="CAD1829898.1"/>
    <property type="molecule type" value="Genomic_DNA"/>
</dbReference>